<organism evidence="1">
    <name type="scientific">uncultured Dysgonomonas sp</name>
    <dbReference type="NCBI Taxonomy" id="206096"/>
    <lineage>
        <taxon>Bacteria</taxon>
        <taxon>Pseudomonadati</taxon>
        <taxon>Bacteroidota</taxon>
        <taxon>Bacteroidia</taxon>
        <taxon>Bacteroidales</taxon>
        <taxon>Dysgonomonadaceae</taxon>
        <taxon>Dysgonomonas</taxon>
        <taxon>environmental samples</taxon>
    </lineage>
</organism>
<proteinExistence type="predicted"/>
<gene>
    <name evidence="1" type="ORF">KL86DYS2_13004</name>
</gene>
<accession>A0A212K4P5</accession>
<evidence type="ECO:0008006" key="2">
    <source>
        <dbReference type="Google" id="ProtNLM"/>
    </source>
</evidence>
<dbReference type="InterPro" id="IPR019707">
    <property type="entry name" value="DUF2582"/>
</dbReference>
<dbReference type="AlphaFoldDB" id="A0A212K4P5"/>
<evidence type="ECO:0000313" key="1">
    <source>
        <dbReference type="EMBL" id="SBW06612.1"/>
    </source>
</evidence>
<dbReference type="InterPro" id="IPR036388">
    <property type="entry name" value="WH-like_DNA-bd_sf"/>
</dbReference>
<name>A0A212K4P5_9BACT</name>
<protein>
    <recommendedName>
        <fullName evidence="2">Winged helix-turn-helix domain-containing protein</fullName>
    </recommendedName>
</protein>
<dbReference type="Pfam" id="PF10771">
    <property type="entry name" value="DUF2582"/>
    <property type="match status" value="1"/>
</dbReference>
<dbReference type="EMBL" id="FLUL01000001">
    <property type="protein sequence ID" value="SBW06612.1"/>
    <property type="molecule type" value="Genomic_DNA"/>
</dbReference>
<sequence>MLKEAISIDAKYIQELLSSNKGLTIEELEEITEYRNDYVCLVLGWLSKEDIISYWETDDGLVIKLNDNI</sequence>
<dbReference type="Gene3D" id="1.10.10.10">
    <property type="entry name" value="Winged helix-like DNA-binding domain superfamily/Winged helix DNA-binding domain"/>
    <property type="match status" value="1"/>
</dbReference>
<reference evidence="1" key="1">
    <citation type="submission" date="2016-04" db="EMBL/GenBank/DDBJ databases">
        <authorList>
            <person name="Evans L.H."/>
            <person name="Alamgir A."/>
            <person name="Owens N."/>
            <person name="Weber N.D."/>
            <person name="Virtaneva K."/>
            <person name="Barbian K."/>
            <person name="Babar A."/>
            <person name="Rosenke K."/>
        </authorList>
    </citation>
    <scope>NUCLEOTIDE SEQUENCE</scope>
    <source>
        <strain evidence="1">86-2</strain>
    </source>
</reference>
<dbReference type="RefSeq" id="WP_296951267.1">
    <property type="nucleotide sequence ID" value="NZ_CABTJG010000014.1"/>
</dbReference>